<dbReference type="Pfam" id="PF06832">
    <property type="entry name" value="BiPBP_C"/>
    <property type="match status" value="1"/>
</dbReference>
<dbReference type="SUPFAM" id="SSF56601">
    <property type="entry name" value="beta-lactamase/transpeptidase-like"/>
    <property type="match status" value="1"/>
</dbReference>
<evidence type="ECO:0000256" key="10">
    <source>
        <dbReference type="ARBA" id="ARBA00044770"/>
    </source>
</evidence>
<evidence type="ECO:0000256" key="2">
    <source>
        <dbReference type="ARBA" id="ARBA00007090"/>
    </source>
</evidence>
<evidence type="ECO:0000313" key="17">
    <source>
        <dbReference type="EMBL" id="CAB3633394.1"/>
    </source>
</evidence>
<dbReference type="Proteomes" id="UP000507979">
    <property type="component" value="Unassembled WGS sequence"/>
</dbReference>
<evidence type="ECO:0000259" key="15">
    <source>
        <dbReference type="Pfam" id="PF00912"/>
    </source>
</evidence>
<feature type="region of interest" description="Disordered" evidence="12">
    <location>
        <begin position="1"/>
        <end position="27"/>
    </location>
</feature>
<dbReference type="Pfam" id="PF00905">
    <property type="entry name" value="Transpeptidase"/>
    <property type="match status" value="1"/>
</dbReference>
<evidence type="ECO:0000256" key="1">
    <source>
        <dbReference type="ARBA" id="ARBA00004752"/>
    </source>
</evidence>
<sequence>MEHGRNPRSQRQAASLNTAATPPAGVSRARRWRRRGLFAASVLLALAALLFVFDRLYPLPAIDSGGAAVVVAADGTPLRNYPSRDGIWRYPVKPDQVSPHYLDTLLTYEDRWFYWHPGVNPVSLARAGWQWATNRRIVSGGSTLTMQVARLIDPQLAGKPSRSMSAKLRQAWRAVQLEMHYSKDEILSLYLTHAPMGGIVEGVEMGSRLWLGKPARDLSPAEAAMLTALPQAPSRLRPDRHPQAAQTARDKVLDRMVELGRWTPAEVADAKIEQVVAPPLRARWLAPLAAQRLLQEAGRPAAGSRRPGSRPPLLTSTLDADMQAAVERMLLDRVDNLPPKVSMAVLVMDNDSLEVKAYAGSADFSDDSRYAHVDMVRGVRSPGSTLKPFLYAQALDDGLIHSESLLIDAPLSFGGYAPGNFQAAFSGPVSVAQALQRSLNVPAVDLLDRVGPTRFASVMLTGGVWLRLPAGAEPNLSLILGGGGTTLGELVGAYRALARGGISGRPRLRPEQPRVESRMMSAGAAWIVRDILEGGGHPDRPFYQSGSPARQLAWKTGTSFGFRDAWAVGVTDSWTIGVWVGRPDGTPNPGFFGANVAAPLLQDIVAALPEGAQHVRVRPASVQAVVTCWPLGYRLGSVPSGECPEQRAAWALNDTVPPSFAGYADATQGPLRLGGVATGSVLRPVPGSTQVSVDVDVQGAEGEVWWMLDGRVVGHAASGRPFNLVLTRDGRYTLTAMDAQGRHDSVVFEIAGVTP</sequence>
<dbReference type="PANTHER" id="PTHR32282">
    <property type="entry name" value="BINDING PROTEIN TRANSPEPTIDASE, PUTATIVE-RELATED"/>
    <property type="match status" value="1"/>
</dbReference>
<accession>A0A6J4ZK24</accession>
<comment type="pathway">
    <text evidence="1">Cell wall biogenesis; peptidoglycan biosynthesis.</text>
</comment>
<dbReference type="InterPro" id="IPR036950">
    <property type="entry name" value="PBP_transglycosylase"/>
</dbReference>
<dbReference type="Pfam" id="PF00912">
    <property type="entry name" value="Transgly"/>
    <property type="match status" value="1"/>
</dbReference>
<keyword evidence="8" id="KW-0378">Hydrolase</keyword>
<dbReference type="GO" id="GO:0030288">
    <property type="term" value="C:outer membrane-bounded periplasmic space"/>
    <property type="evidence" value="ECO:0007669"/>
    <property type="project" value="TreeGrafter"/>
</dbReference>
<dbReference type="EMBL" id="CADIJR010000007">
    <property type="protein sequence ID" value="CAB3633394.1"/>
    <property type="molecule type" value="Genomic_DNA"/>
</dbReference>
<keyword evidence="4" id="KW-0121">Carboxypeptidase</keyword>
<keyword evidence="18" id="KW-1185">Reference proteome</keyword>
<evidence type="ECO:0000256" key="9">
    <source>
        <dbReference type="ARBA" id="ARBA00023268"/>
    </source>
</evidence>
<dbReference type="InterPro" id="IPR001264">
    <property type="entry name" value="Glyco_trans_51"/>
</dbReference>
<evidence type="ECO:0000256" key="12">
    <source>
        <dbReference type="SAM" id="MobiDB-lite"/>
    </source>
</evidence>
<evidence type="ECO:0000256" key="6">
    <source>
        <dbReference type="ARBA" id="ARBA00022676"/>
    </source>
</evidence>
<keyword evidence="13" id="KW-0812">Transmembrane</keyword>
<keyword evidence="6" id="KW-0328">Glycosyltransferase</keyword>
<dbReference type="InterPro" id="IPR009647">
    <property type="entry name" value="PBP_C"/>
</dbReference>
<evidence type="ECO:0000313" key="18">
    <source>
        <dbReference type="Proteomes" id="UP000507979"/>
    </source>
</evidence>
<dbReference type="GO" id="GO:0008955">
    <property type="term" value="F:peptidoglycan glycosyltransferase activity"/>
    <property type="evidence" value="ECO:0007669"/>
    <property type="project" value="UniProtKB-EC"/>
</dbReference>
<keyword evidence="7" id="KW-0808">Transferase</keyword>
<evidence type="ECO:0000256" key="7">
    <source>
        <dbReference type="ARBA" id="ARBA00022679"/>
    </source>
</evidence>
<feature type="domain" description="Penicillin-binding C-terminal" evidence="16">
    <location>
        <begin position="664"/>
        <end position="748"/>
    </location>
</feature>
<keyword evidence="13" id="KW-0472">Membrane</keyword>
<dbReference type="InterPro" id="IPR012338">
    <property type="entry name" value="Beta-lactam/transpept-like"/>
</dbReference>
<organism evidence="17 18">
    <name type="scientific">Achromobacter insuavis</name>
    <dbReference type="NCBI Taxonomy" id="1287735"/>
    <lineage>
        <taxon>Bacteria</taxon>
        <taxon>Pseudomonadati</taxon>
        <taxon>Pseudomonadota</taxon>
        <taxon>Betaproteobacteria</taxon>
        <taxon>Burkholderiales</taxon>
        <taxon>Alcaligenaceae</taxon>
        <taxon>Achromobacter</taxon>
    </lineage>
</organism>
<keyword evidence="13" id="KW-1133">Transmembrane helix</keyword>
<evidence type="ECO:0000259" key="16">
    <source>
        <dbReference type="Pfam" id="PF06832"/>
    </source>
</evidence>
<dbReference type="GO" id="GO:0009252">
    <property type="term" value="P:peptidoglycan biosynthetic process"/>
    <property type="evidence" value="ECO:0007669"/>
    <property type="project" value="UniProtKB-UniPathway"/>
</dbReference>
<gene>
    <name evidence="17" type="primary">pbpC</name>
    <name evidence="17" type="ORF">LMG26845_01187</name>
</gene>
<evidence type="ECO:0000256" key="13">
    <source>
        <dbReference type="SAM" id="Phobius"/>
    </source>
</evidence>
<dbReference type="GO" id="GO:0004180">
    <property type="term" value="F:carboxypeptidase activity"/>
    <property type="evidence" value="ECO:0007669"/>
    <property type="project" value="UniProtKB-KW"/>
</dbReference>
<proteinExistence type="inferred from homology"/>
<comment type="similarity">
    <text evidence="2">In the C-terminal section; belongs to the transpeptidase family.</text>
</comment>
<dbReference type="GO" id="GO:0008658">
    <property type="term" value="F:penicillin binding"/>
    <property type="evidence" value="ECO:0007669"/>
    <property type="project" value="InterPro"/>
</dbReference>
<feature type="domain" description="Penicillin-binding protein transpeptidase" evidence="14">
    <location>
        <begin position="343"/>
        <end position="577"/>
    </location>
</feature>
<feature type="domain" description="Glycosyl transferase family 51" evidence="15">
    <location>
        <begin position="85"/>
        <end position="256"/>
    </location>
</feature>
<dbReference type="InterPro" id="IPR001460">
    <property type="entry name" value="PCN-bd_Tpept"/>
</dbReference>
<dbReference type="PANTHER" id="PTHR32282:SF15">
    <property type="entry name" value="PENICILLIN-BINDING PROTEIN 1C"/>
    <property type="match status" value="1"/>
</dbReference>
<keyword evidence="9" id="KW-0511">Multifunctional enzyme</keyword>
<dbReference type="GO" id="GO:0006508">
    <property type="term" value="P:proteolysis"/>
    <property type="evidence" value="ECO:0007669"/>
    <property type="project" value="UniProtKB-KW"/>
</dbReference>
<dbReference type="InterPro" id="IPR023346">
    <property type="entry name" value="Lysozyme-like_dom_sf"/>
</dbReference>
<dbReference type="Gene3D" id="1.10.3810.10">
    <property type="entry name" value="Biosynthetic peptidoglycan transglycosylase-like"/>
    <property type="match status" value="1"/>
</dbReference>
<evidence type="ECO:0000256" key="4">
    <source>
        <dbReference type="ARBA" id="ARBA00022645"/>
    </source>
</evidence>
<evidence type="ECO:0000256" key="3">
    <source>
        <dbReference type="ARBA" id="ARBA00007739"/>
    </source>
</evidence>
<protein>
    <recommendedName>
        <fullName evidence="10">peptidoglycan glycosyltransferase</fullName>
        <ecNumber evidence="10">2.4.99.28</ecNumber>
    </recommendedName>
</protein>
<dbReference type="InterPro" id="IPR050396">
    <property type="entry name" value="Glycosyltr_51/Transpeptidase"/>
</dbReference>
<name>A0A6J4ZK24_9BURK</name>
<reference evidence="17 18" key="1">
    <citation type="submission" date="2020-04" db="EMBL/GenBank/DDBJ databases">
        <authorList>
            <person name="De Canck E."/>
        </authorList>
    </citation>
    <scope>NUCLEOTIDE SEQUENCE [LARGE SCALE GENOMIC DNA]</scope>
    <source>
        <strain evidence="17 18">LMG 26845</strain>
    </source>
</reference>
<dbReference type="Gene3D" id="3.40.710.10">
    <property type="entry name" value="DD-peptidase/beta-lactamase superfamily"/>
    <property type="match status" value="1"/>
</dbReference>
<dbReference type="NCBIfam" id="TIGR02073">
    <property type="entry name" value="PBP_1c"/>
    <property type="match status" value="1"/>
</dbReference>
<evidence type="ECO:0000256" key="8">
    <source>
        <dbReference type="ARBA" id="ARBA00022801"/>
    </source>
</evidence>
<comment type="catalytic activity">
    <reaction evidence="11">
        <text>[GlcNAc-(1-&gt;4)-Mur2Ac(oyl-L-Ala-gamma-D-Glu-L-Lys-D-Ala-D-Ala)](n)-di-trans,octa-cis-undecaprenyl diphosphate + beta-D-GlcNAc-(1-&gt;4)-Mur2Ac(oyl-L-Ala-gamma-D-Glu-L-Lys-D-Ala-D-Ala)-di-trans,octa-cis-undecaprenyl diphosphate = [GlcNAc-(1-&gt;4)-Mur2Ac(oyl-L-Ala-gamma-D-Glu-L-Lys-D-Ala-D-Ala)](n+1)-di-trans,octa-cis-undecaprenyl diphosphate + di-trans,octa-cis-undecaprenyl diphosphate + H(+)</text>
        <dbReference type="Rhea" id="RHEA:23708"/>
        <dbReference type="Rhea" id="RHEA-COMP:9602"/>
        <dbReference type="Rhea" id="RHEA-COMP:9603"/>
        <dbReference type="ChEBI" id="CHEBI:15378"/>
        <dbReference type="ChEBI" id="CHEBI:58405"/>
        <dbReference type="ChEBI" id="CHEBI:60033"/>
        <dbReference type="ChEBI" id="CHEBI:78435"/>
        <dbReference type="EC" id="2.4.99.28"/>
    </reaction>
</comment>
<evidence type="ECO:0000256" key="5">
    <source>
        <dbReference type="ARBA" id="ARBA00022670"/>
    </source>
</evidence>
<evidence type="ECO:0000256" key="11">
    <source>
        <dbReference type="ARBA" id="ARBA00049902"/>
    </source>
</evidence>
<dbReference type="InterPro" id="IPR011815">
    <property type="entry name" value="PBP_1c"/>
</dbReference>
<dbReference type="SUPFAM" id="SSF53955">
    <property type="entry name" value="Lysozyme-like"/>
    <property type="match status" value="1"/>
</dbReference>
<keyword evidence="5" id="KW-0645">Protease</keyword>
<feature type="region of interest" description="Disordered" evidence="12">
    <location>
        <begin position="230"/>
        <end position="249"/>
    </location>
</feature>
<comment type="similarity">
    <text evidence="3">In the N-terminal section; belongs to the glycosyltransferase 51 family.</text>
</comment>
<evidence type="ECO:0000259" key="14">
    <source>
        <dbReference type="Pfam" id="PF00905"/>
    </source>
</evidence>
<dbReference type="AlphaFoldDB" id="A0A6J4ZK24"/>
<feature type="compositionally biased region" description="Basic and acidic residues" evidence="12">
    <location>
        <begin position="236"/>
        <end position="249"/>
    </location>
</feature>
<feature type="transmembrane region" description="Helical" evidence="13">
    <location>
        <begin position="36"/>
        <end position="53"/>
    </location>
</feature>
<dbReference type="UniPathway" id="UPA00219"/>
<feature type="compositionally biased region" description="Polar residues" evidence="12">
    <location>
        <begin position="7"/>
        <end position="20"/>
    </location>
</feature>
<dbReference type="EC" id="2.4.99.28" evidence="10"/>